<gene>
    <name evidence="1" type="ORF">ACIKP7_08355</name>
</gene>
<dbReference type="EMBL" id="JBIUGF010000018">
    <property type="protein sequence ID" value="MFJ1338134.1"/>
    <property type="molecule type" value="Genomic_DNA"/>
</dbReference>
<proteinExistence type="predicted"/>
<dbReference type="Proteomes" id="UP001615411">
    <property type="component" value="Unassembled WGS sequence"/>
</dbReference>
<evidence type="ECO:0000313" key="1">
    <source>
        <dbReference type="EMBL" id="MFJ1338134.1"/>
    </source>
</evidence>
<reference evidence="1" key="1">
    <citation type="submission" date="2024-10" db="EMBL/GenBank/DDBJ databases">
        <title>Aeromonas and Pseudomonas from the Cagarras Archipelago, Rio de Janeiro, Brazil.</title>
        <authorList>
            <person name="Canellas A.L.B."/>
            <person name="Laport M.S."/>
        </authorList>
    </citation>
    <scope>NUCLEOTIDE SEQUENCE</scope>
    <source>
        <strain evidence="1">ACP-7</strain>
    </source>
</reference>
<evidence type="ECO:0000313" key="2">
    <source>
        <dbReference type="Proteomes" id="UP001615411"/>
    </source>
</evidence>
<organism evidence="1 2">
    <name type="scientific">Pseudomonas caricapapayae</name>
    <dbReference type="NCBI Taxonomy" id="46678"/>
    <lineage>
        <taxon>Bacteria</taxon>
        <taxon>Pseudomonadati</taxon>
        <taxon>Pseudomonadota</taxon>
        <taxon>Gammaproteobacteria</taxon>
        <taxon>Pseudomonadales</taxon>
        <taxon>Pseudomonadaceae</taxon>
        <taxon>Pseudomonas</taxon>
    </lineage>
</organism>
<accession>A0ACC7LV71</accession>
<comment type="caution">
    <text evidence="1">The sequence shown here is derived from an EMBL/GenBank/DDBJ whole genome shotgun (WGS) entry which is preliminary data.</text>
</comment>
<name>A0ACC7LV71_9PSED</name>
<keyword evidence="2" id="KW-1185">Reference proteome</keyword>
<protein>
    <submittedName>
        <fullName evidence="1">Energy transducer TonB</fullName>
    </submittedName>
</protein>
<sequence>MKWFAALLLLAAGIAHADIKLEFVEKAVPAYPAELRKAAITGSVRVGFQVLADGSVSDVKIIQSSEPAFADAALSAVRQWRFKPWTVSGDNPAQIDVQNDLIFRLNNKQELWEIYERVGLILMTCRQFNDEVAQYRKDDAGRSLKDMKTTQLSIRMISQATEDGVTSYKKSLASSKSFEKALPNIIERCQTYPGLDFVDVWPESLRLKLAQKLAQKY</sequence>